<sequence length="216" mass="24415">MCTAQHPREKHSEDEYEPVVFPRNEWPTRTYYFPGVFEFGGLGRRVRFAAQQASRRVAQGIENGALDGFADELDLNLAVLDVLRADCRVAQQIITTTVEEWRDWLRDATQDVLTTAQETLTECDLAPCSALERWPDAPAVSDTVIRCMEQVWCGRDSREALSDPAPRSAVLALVERYGPTELEKAMVWYGRTMDPDIDDSSSHIAVNWEGTRIPVP</sequence>
<proteinExistence type="predicted"/>
<reference evidence="1 2" key="1">
    <citation type="journal article" date="2012" name="Eukaryot. Cell">
        <title>Draft genome sequence of CBS 2479, the standard type strain of Trichosporon asahii.</title>
        <authorList>
            <person name="Yang R.Y."/>
            <person name="Li H.T."/>
            <person name="Zhu H."/>
            <person name="Zhou G.P."/>
            <person name="Wang M."/>
            <person name="Wang L."/>
        </authorList>
    </citation>
    <scope>NUCLEOTIDE SEQUENCE [LARGE SCALE GENOMIC DNA]</scope>
    <source>
        <strain evidence="2">ATCC 90039 / CBS 2479 / JCM 2466 / KCTC 7840 / NCYC 2677 / UAMH 7654</strain>
    </source>
</reference>
<name>J8TJA8_TRIAS</name>
<dbReference type="AlphaFoldDB" id="J8TJA8"/>
<dbReference type="Proteomes" id="UP000002748">
    <property type="component" value="Unassembled WGS sequence"/>
</dbReference>
<evidence type="ECO:0000313" key="2">
    <source>
        <dbReference type="Proteomes" id="UP000002748"/>
    </source>
</evidence>
<dbReference type="VEuPathDB" id="FungiDB:A1Q1_05219"/>
<dbReference type="KEGG" id="tasa:A1Q1_05219"/>
<dbReference type="EMBL" id="ALBS01000002">
    <property type="protein sequence ID" value="EJT53256.1"/>
    <property type="molecule type" value="Genomic_DNA"/>
</dbReference>
<dbReference type="OrthoDB" id="10504961at2759"/>
<dbReference type="GeneID" id="25988731"/>
<comment type="caution">
    <text evidence="1">The sequence shown here is derived from an EMBL/GenBank/DDBJ whole genome shotgun (WGS) entry which is preliminary data.</text>
</comment>
<gene>
    <name evidence="1" type="ORF">A1Q1_05219</name>
</gene>
<accession>J8TJA8</accession>
<organism evidence="1 2">
    <name type="scientific">Trichosporon asahii var. asahii (strain ATCC 90039 / CBS 2479 / JCM 2466 / KCTC 7840 / NBRC 103889/ NCYC 2677 / UAMH 7654)</name>
    <name type="common">Yeast</name>
    <dbReference type="NCBI Taxonomy" id="1186058"/>
    <lineage>
        <taxon>Eukaryota</taxon>
        <taxon>Fungi</taxon>
        <taxon>Dikarya</taxon>
        <taxon>Basidiomycota</taxon>
        <taxon>Agaricomycotina</taxon>
        <taxon>Tremellomycetes</taxon>
        <taxon>Trichosporonales</taxon>
        <taxon>Trichosporonaceae</taxon>
        <taxon>Trichosporon</taxon>
    </lineage>
</organism>
<evidence type="ECO:0000313" key="1">
    <source>
        <dbReference type="EMBL" id="EJT53256.1"/>
    </source>
</evidence>
<dbReference type="RefSeq" id="XP_014184169.1">
    <property type="nucleotide sequence ID" value="XM_014328694.1"/>
</dbReference>
<dbReference type="HOGENOM" id="CLU_079974_0_0_1"/>
<protein>
    <submittedName>
        <fullName evidence="1">Uncharacterized protein</fullName>
    </submittedName>
</protein>